<keyword evidence="2" id="KW-1185">Reference proteome</keyword>
<dbReference type="EMBL" id="CM040476">
    <property type="protein sequence ID" value="MCI4391863.1"/>
    <property type="molecule type" value="Genomic_DNA"/>
</dbReference>
<proteinExistence type="predicted"/>
<name>A0ACC5XL71_PANGG</name>
<protein>
    <submittedName>
        <fullName evidence="1">Uncharacterized protein</fullName>
    </submittedName>
</protein>
<dbReference type="Proteomes" id="UP000829447">
    <property type="component" value="Linkage Group LG23"/>
</dbReference>
<comment type="caution">
    <text evidence="1">The sequence shown here is derived from an EMBL/GenBank/DDBJ whole genome shotgun (WGS) entry which is preliminary data.</text>
</comment>
<accession>A0ACC5XL71</accession>
<sequence length="79" mass="9204">MTHHSLCRYNCIARDAMPSPPYIVYYVSNLYPIGTQPCKYATAPLRIWDLGVTRIRKPVDPFWFFCNENFLDNAKSLVC</sequence>
<reference evidence="1 2" key="1">
    <citation type="journal article" date="2022" name="bioRxiv">
        <title>An ancient truncated duplication of the anti-Mullerian hormone receptor type 2 gene is a potential conserved master sex determinant in the Pangasiidae catfish family.</title>
        <authorList>
            <person name="Wen M."/>
            <person name="Pan Q."/>
            <person name="Jouanno E."/>
            <person name="Montfort J."/>
            <person name="Zahm M."/>
            <person name="Cabau C."/>
            <person name="Klopp C."/>
            <person name="Iampietro C."/>
            <person name="Roques C."/>
            <person name="Bouchez O."/>
            <person name="Castinel A."/>
            <person name="Donnadieu C."/>
            <person name="Parrinello H."/>
            <person name="Poncet C."/>
            <person name="Belmonte E."/>
            <person name="Gautier V."/>
            <person name="Avarre J.-C."/>
            <person name="Dugue R."/>
            <person name="Gustiano R."/>
            <person name="Ha T.T.T."/>
            <person name="Campet M."/>
            <person name="Sriphairoj K."/>
            <person name="Ribolli J."/>
            <person name="de Almeida F.L."/>
            <person name="Desvignes T."/>
            <person name="Postlethwait J.H."/>
            <person name="Bucao C.F."/>
            <person name="Robinson-Rechavi M."/>
            <person name="Bobe J."/>
            <person name="Herpin A."/>
            <person name="Guiguen Y."/>
        </authorList>
    </citation>
    <scope>NUCLEOTIDE SEQUENCE [LARGE SCALE GENOMIC DNA]</scope>
    <source>
        <strain evidence="1">YG-Dec2019</strain>
    </source>
</reference>
<evidence type="ECO:0000313" key="1">
    <source>
        <dbReference type="EMBL" id="MCI4391863.1"/>
    </source>
</evidence>
<evidence type="ECO:0000313" key="2">
    <source>
        <dbReference type="Proteomes" id="UP000829447"/>
    </source>
</evidence>
<organism evidence="1 2">
    <name type="scientific">Pangasianodon gigas</name>
    <name type="common">Mekong giant catfish</name>
    <name type="synonym">Pangasius gigas</name>
    <dbReference type="NCBI Taxonomy" id="30993"/>
    <lineage>
        <taxon>Eukaryota</taxon>
        <taxon>Metazoa</taxon>
        <taxon>Chordata</taxon>
        <taxon>Craniata</taxon>
        <taxon>Vertebrata</taxon>
        <taxon>Euteleostomi</taxon>
        <taxon>Actinopterygii</taxon>
        <taxon>Neopterygii</taxon>
        <taxon>Teleostei</taxon>
        <taxon>Ostariophysi</taxon>
        <taxon>Siluriformes</taxon>
        <taxon>Pangasiidae</taxon>
        <taxon>Pangasianodon</taxon>
    </lineage>
</organism>
<gene>
    <name evidence="1" type="ORF">PGIGA_G00139250</name>
</gene>